<dbReference type="NCBIfam" id="TIGR02946">
    <property type="entry name" value="acyl_WS_DGAT"/>
    <property type="match status" value="1"/>
</dbReference>
<name>A0ABP7W3R9_9ACTN</name>
<dbReference type="Proteomes" id="UP001500683">
    <property type="component" value="Unassembled WGS sequence"/>
</dbReference>
<comment type="pathway">
    <text evidence="2">Lipid metabolism.</text>
</comment>
<dbReference type="RefSeq" id="WP_344950391.1">
    <property type="nucleotide sequence ID" value="NZ_BAAAZG010000028.1"/>
</dbReference>
<proteinExistence type="inferred from homology"/>
<evidence type="ECO:0000256" key="6">
    <source>
        <dbReference type="ARBA" id="ARBA00022679"/>
    </source>
</evidence>
<dbReference type="InterPro" id="IPR009721">
    <property type="entry name" value="O-acyltransferase_WSD1_C"/>
</dbReference>
<evidence type="ECO:0000256" key="2">
    <source>
        <dbReference type="ARBA" id="ARBA00005189"/>
    </source>
</evidence>
<dbReference type="EMBL" id="BAAAZG010000028">
    <property type="protein sequence ID" value="GAA4080369.1"/>
    <property type="molecule type" value="Genomic_DNA"/>
</dbReference>
<evidence type="ECO:0000256" key="7">
    <source>
        <dbReference type="ARBA" id="ARBA00022798"/>
    </source>
</evidence>
<comment type="similarity">
    <text evidence="3 11">Belongs to the long-chain O-acyltransferase family.</text>
</comment>
<evidence type="ECO:0000256" key="12">
    <source>
        <dbReference type="SAM" id="MobiDB-lite"/>
    </source>
</evidence>
<keyword evidence="5 11" id="KW-0444">Lipid biosynthesis</keyword>
<comment type="caution">
    <text evidence="15">The sequence shown here is derived from an EMBL/GenBank/DDBJ whole genome shotgun (WGS) entry which is preliminary data.</text>
</comment>
<sequence>MSQLTAVDAAFLNAETDTTHAHIAGVGILDPAACPGGRLTVEDVADVVRRRAHLARPLRQRLAQVPLGLDLPYWEDDPDFDPRRHILEIALPAPGGPAQLSEAVAMLHERPLDRAHPLWELVLIQGLAGGRVAVYLKVHHAAIDGVMAAETLAAFLDLSPVPREVPADDAEPRRAPGPLRMLRSGLLKTALHPVRSAVTMARTAPYLDEIPVLSQLPGAGLMSQVAQALGREEMPRAPRVNAPPTPFNRPIGRRRSVACGELSLAEIKQVRQALGGSVNDVVMAMCASALRMWLDKRGELPDRPLVVGVPVSLRRGDGAGEAGNQLSIMSAPLATHIADPADRYAAVRADMDAAKRRFVASDGAWVRQVSRLLPAPLAGPVTRMALQALPTLRAVPAPALRPINLIISNVPGPQFPLYLCGARVLGYYPISVVTDISGGLNITVFSYDGQVDVGIVAARDLVPDPAEIVDHLRDALNELKDLADAGRDGLPEEGGAVVPRQAKGGGAGGLHGGRDGAVEGGRPHVALGVDGDQAAEDLGEQRVVEDGHGEDVDGQGERVHAQSEAVHA</sequence>
<evidence type="ECO:0000256" key="11">
    <source>
        <dbReference type="RuleBase" id="RU361241"/>
    </source>
</evidence>
<evidence type="ECO:0000256" key="8">
    <source>
        <dbReference type="ARBA" id="ARBA00023098"/>
    </source>
</evidence>
<keyword evidence="16" id="KW-1185">Reference proteome</keyword>
<evidence type="ECO:0000256" key="10">
    <source>
        <dbReference type="ARBA" id="ARBA00048109"/>
    </source>
</evidence>
<dbReference type="Pfam" id="PF03007">
    <property type="entry name" value="WS_DGAT_cat"/>
    <property type="match status" value="1"/>
</dbReference>
<keyword evidence="6 11" id="KW-0808">Transferase</keyword>
<keyword evidence="9 11" id="KW-0012">Acyltransferase</keyword>
<reference evidence="16" key="1">
    <citation type="journal article" date="2019" name="Int. J. Syst. Evol. Microbiol.">
        <title>The Global Catalogue of Microorganisms (GCM) 10K type strain sequencing project: providing services to taxonomists for standard genome sequencing and annotation.</title>
        <authorList>
            <consortium name="The Broad Institute Genomics Platform"/>
            <consortium name="The Broad Institute Genome Sequencing Center for Infectious Disease"/>
            <person name="Wu L."/>
            <person name="Ma J."/>
        </authorList>
    </citation>
    <scope>NUCLEOTIDE SEQUENCE [LARGE SCALE GENOMIC DNA]</scope>
    <source>
        <strain evidence="16">JCM 16702</strain>
    </source>
</reference>
<gene>
    <name evidence="15" type="ORF">GCM10022214_43660</name>
</gene>
<evidence type="ECO:0000256" key="4">
    <source>
        <dbReference type="ARBA" id="ARBA00013244"/>
    </source>
</evidence>
<evidence type="ECO:0000256" key="1">
    <source>
        <dbReference type="ARBA" id="ARBA00004771"/>
    </source>
</evidence>
<evidence type="ECO:0000313" key="16">
    <source>
        <dbReference type="Proteomes" id="UP001500683"/>
    </source>
</evidence>
<keyword evidence="7 11" id="KW-0319">Glycerol metabolism</keyword>
<feature type="domain" description="O-acyltransferase WSD1-like N-terminal" evidence="13">
    <location>
        <begin position="4"/>
        <end position="282"/>
    </location>
</feature>
<comment type="pathway">
    <text evidence="1 11">Glycerolipid metabolism; triacylglycerol biosynthesis.</text>
</comment>
<feature type="compositionally biased region" description="Basic and acidic residues" evidence="12">
    <location>
        <begin position="539"/>
        <end position="568"/>
    </location>
</feature>
<evidence type="ECO:0000256" key="3">
    <source>
        <dbReference type="ARBA" id="ARBA00009587"/>
    </source>
</evidence>
<evidence type="ECO:0000256" key="5">
    <source>
        <dbReference type="ARBA" id="ARBA00022516"/>
    </source>
</evidence>
<keyword evidence="8 11" id="KW-0443">Lipid metabolism</keyword>
<dbReference type="EC" id="2.3.1.20" evidence="4 11"/>
<dbReference type="PANTHER" id="PTHR31650:SF1">
    <property type="entry name" value="WAX ESTER SYNTHASE_DIACYLGLYCEROL ACYLTRANSFERASE 4-RELATED"/>
    <property type="match status" value="1"/>
</dbReference>
<evidence type="ECO:0000313" key="15">
    <source>
        <dbReference type="EMBL" id="GAA4080369.1"/>
    </source>
</evidence>
<protein>
    <recommendedName>
        <fullName evidence="4 11">Diacylglycerol O-acyltransferase</fullName>
        <ecNumber evidence="4 11">2.3.1.20</ecNumber>
    </recommendedName>
</protein>
<organism evidence="15 16">
    <name type="scientific">Actinomadura miaoliensis</name>
    <dbReference type="NCBI Taxonomy" id="430685"/>
    <lineage>
        <taxon>Bacteria</taxon>
        <taxon>Bacillati</taxon>
        <taxon>Actinomycetota</taxon>
        <taxon>Actinomycetes</taxon>
        <taxon>Streptosporangiales</taxon>
        <taxon>Thermomonosporaceae</taxon>
        <taxon>Actinomadura</taxon>
    </lineage>
</organism>
<dbReference type="SUPFAM" id="SSF52777">
    <property type="entry name" value="CoA-dependent acyltransferases"/>
    <property type="match status" value="2"/>
</dbReference>
<feature type="domain" description="O-acyltransferase WSD1 C-terminal" evidence="14">
    <location>
        <begin position="323"/>
        <end position="480"/>
    </location>
</feature>
<comment type="catalytic activity">
    <reaction evidence="10 11">
        <text>an acyl-CoA + a 1,2-diacyl-sn-glycerol = a triacyl-sn-glycerol + CoA</text>
        <dbReference type="Rhea" id="RHEA:10868"/>
        <dbReference type="ChEBI" id="CHEBI:17815"/>
        <dbReference type="ChEBI" id="CHEBI:57287"/>
        <dbReference type="ChEBI" id="CHEBI:58342"/>
        <dbReference type="ChEBI" id="CHEBI:64615"/>
        <dbReference type="EC" id="2.3.1.20"/>
    </reaction>
</comment>
<evidence type="ECO:0000259" key="14">
    <source>
        <dbReference type="Pfam" id="PF06974"/>
    </source>
</evidence>
<feature type="region of interest" description="Disordered" evidence="12">
    <location>
        <begin position="486"/>
        <end position="568"/>
    </location>
</feature>
<dbReference type="InterPro" id="IPR045034">
    <property type="entry name" value="O-acyltransferase_WSD1-like"/>
</dbReference>
<evidence type="ECO:0000256" key="9">
    <source>
        <dbReference type="ARBA" id="ARBA00023315"/>
    </source>
</evidence>
<dbReference type="PANTHER" id="PTHR31650">
    <property type="entry name" value="O-ACYLTRANSFERASE (WSD1-LIKE) FAMILY PROTEIN"/>
    <property type="match status" value="1"/>
</dbReference>
<accession>A0ABP7W3R9</accession>
<evidence type="ECO:0000259" key="13">
    <source>
        <dbReference type="Pfam" id="PF03007"/>
    </source>
</evidence>
<dbReference type="InterPro" id="IPR004255">
    <property type="entry name" value="O-acyltransferase_WSD1_N"/>
</dbReference>
<dbReference type="Pfam" id="PF06974">
    <property type="entry name" value="WS_DGAT_C"/>
    <property type="match status" value="1"/>
</dbReference>
<dbReference type="InterPro" id="IPR014292">
    <property type="entry name" value="Acyl_transf_WS/DGAT"/>
</dbReference>